<evidence type="ECO:0000313" key="3">
    <source>
        <dbReference type="Proteomes" id="UP000002210"/>
    </source>
</evidence>
<dbReference type="KEGG" id="bcx:BCA_3684"/>
<dbReference type="Pfam" id="PF00903">
    <property type="entry name" value="Glyoxalase"/>
    <property type="match status" value="1"/>
</dbReference>
<dbReference type="AlphaFoldDB" id="A0A158RKG2"/>
<accession>A0A158RKG2</accession>
<proteinExistence type="predicted"/>
<evidence type="ECO:0000313" key="2">
    <source>
        <dbReference type="EMBL" id="ACO27579.1"/>
    </source>
</evidence>
<protein>
    <recommendedName>
        <fullName evidence="1">Glyoxalase/fosfomycin resistance/dioxygenase domain-containing protein</fullName>
    </recommendedName>
</protein>
<organism evidence="2 3">
    <name type="scientific">Bacillus cereus (strain 03BB102)</name>
    <dbReference type="NCBI Taxonomy" id="572264"/>
    <lineage>
        <taxon>Bacteria</taxon>
        <taxon>Bacillati</taxon>
        <taxon>Bacillota</taxon>
        <taxon>Bacilli</taxon>
        <taxon>Bacillales</taxon>
        <taxon>Bacillaceae</taxon>
        <taxon>Bacillus</taxon>
        <taxon>Bacillus cereus group</taxon>
    </lineage>
</organism>
<name>A0A158RKG2_BACC3</name>
<dbReference type="EMBL" id="CP001407">
    <property type="protein sequence ID" value="ACO27579.1"/>
    <property type="molecule type" value="Genomic_DNA"/>
</dbReference>
<gene>
    <name evidence="2" type="ordered locus">BCA_3684</name>
</gene>
<sequence>MGFFDEEKTNELQLYVNDVEKSLLFYKKIIGLKLSIQMGFP</sequence>
<feature type="domain" description="Glyoxalase/fosfomycin resistance/dioxygenase" evidence="1">
    <location>
        <begin position="10"/>
        <end position="35"/>
    </location>
</feature>
<reference evidence="2 3" key="1">
    <citation type="submission" date="2009-02" db="EMBL/GenBank/DDBJ databases">
        <title>Genome sequence of Bacillus cereus 03BB102.</title>
        <authorList>
            <person name="Dodson R.J."/>
            <person name="Jackson P."/>
            <person name="Munk A.C."/>
            <person name="Brettin T."/>
            <person name="Bruce D."/>
            <person name="Detter C."/>
            <person name="Tapia R."/>
            <person name="Han C."/>
            <person name="Sutton G."/>
            <person name="Sims D."/>
        </authorList>
    </citation>
    <scope>NUCLEOTIDE SEQUENCE [LARGE SCALE GENOMIC DNA]</scope>
    <source>
        <strain evidence="2 3">03BB102</strain>
    </source>
</reference>
<dbReference type="SUPFAM" id="SSF54593">
    <property type="entry name" value="Glyoxalase/Bleomycin resistance protein/Dihydroxybiphenyl dioxygenase"/>
    <property type="match status" value="1"/>
</dbReference>
<dbReference type="InterPro" id="IPR029068">
    <property type="entry name" value="Glyas_Bleomycin-R_OHBP_Dase"/>
</dbReference>
<evidence type="ECO:0000259" key="1">
    <source>
        <dbReference type="Pfam" id="PF00903"/>
    </source>
</evidence>
<dbReference type="Proteomes" id="UP000002210">
    <property type="component" value="Chromosome"/>
</dbReference>
<dbReference type="InterPro" id="IPR004360">
    <property type="entry name" value="Glyas_Fos-R_dOase_dom"/>
</dbReference>